<feature type="domain" description="Lantibiotic dehydratase N-terminal" evidence="2">
    <location>
        <begin position="139"/>
        <end position="760"/>
    </location>
</feature>
<organism evidence="3 4">
    <name type="scientific">Kitasatospora phosalacinea</name>
    <dbReference type="NCBI Taxonomy" id="2065"/>
    <lineage>
        <taxon>Bacteria</taxon>
        <taxon>Bacillati</taxon>
        <taxon>Actinomycetota</taxon>
        <taxon>Actinomycetes</taxon>
        <taxon>Kitasatosporales</taxon>
        <taxon>Streptomycetaceae</taxon>
        <taxon>Kitasatospora</taxon>
    </lineage>
</organism>
<accession>A0A9W6PK91</accession>
<evidence type="ECO:0000256" key="1">
    <source>
        <dbReference type="SAM" id="MobiDB-lite"/>
    </source>
</evidence>
<reference evidence="3" key="1">
    <citation type="submission" date="2023-02" db="EMBL/GenBank/DDBJ databases">
        <title>Kitasatospora phosalacinea NBRC 14362.</title>
        <authorList>
            <person name="Ichikawa N."/>
            <person name="Sato H."/>
            <person name="Tonouchi N."/>
        </authorList>
    </citation>
    <scope>NUCLEOTIDE SEQUENCE</scope>
    <source>
        <strain evidence="3">NBRC 14362</strain>
    </source>
</reference>
<sequence length="861" mass="93704">MTETWHLADTPVHRVNPTPGLRLGGDRLGTVLRALFGAHRDCRALADAACDELYRLAGTATGRERHRLLRLKRAVFNDRTPDTADLHGTWQTPLPPAVTAWLAAEERGRLARTALETGLPGLLAEERERLARAVGSEPLQLSLALNSPQVLDAAQRYRTSPGTPTARQRKSERGLLQHLARALLRVSPLSRLTAVGFAHWSEDGRRLDEPAFDRRRAHAVLTPDRALLSGLVNGIAAAPRPGPPPAAVQRNPMLRREGTHLRFPHVADGRRRTLAAESNEQLTALLKLLVLGPLPVDLLTAELARRFAVPAAEAARLVGAAFDAQILVAAPLLDEQAADPLPEAEKLLAEHHPEAAAAVAAVAADLDLMARDSVGGRRAALTRIRTAEAELNRLSACPAKLQVNEDYLLEPAAVSPDGYRTALADLGRVTAFQGLFDRHHEIRALLSRAFTDRFGPGARVPLIDHADDLVSLVRSRELSLTRATAEEWGPADGSLTELRRRRASALAILADRFRDAGDATEATVDPAHLAALADGLPDRFHLPTASYGLLVQPVDGRLVLNACYTGHGQLVTRFLGAQAALGSDAATRIARRIRHQGTDGVRLVEDHGLHRANINHRMRLLDETHTPADWLATTLAHDPATDRLHLLDRDGRPVRVMSLGMKWAELQPTPITLAVWLHDTGRVAFDPIGRLHARRTGTDGSTVRYPRLVAGDVVLQRRRWYPGDDLPTAPGGEPEDEAAHLIATTRWRAAHDVPEEIVMKTPLGLPAGRDLSGEAAAAALTRYLRTRSREKPQYLDLGSALMVRALPKFLERRSAGYFEEALPGVRSGVPAAEWLLEYDLEHGSEHGSERPRGAATAGEGA</sequence>
<feature type="region of interest" description="Disordered" evidence="1">
    <location>
        <begin position="842"/>
        <end position="861"/>
    </location>
</feature>
<dbReference type="InterPro" id="IPR006827">
    <property type="entry name" value="Lant_deHydtase_N"/>
</dbReference>
<comment type="caution">
    <text evidence="3">The sequence shown here is derived from an EMBL/GenBank/DDBJ whole genome shotgun (WGS) entry which is preliminary data.</text>
</comment>
<dbReference type="Pfam" id="PF04738">
    <property type="entry name" value="Lant_dehydr_N"/>
    <property type="match status" value="1"/>
</dbReference>
<dbReference type="OrthoDB" id="2442707at2"/>
<gene>
    <name evidence="3" type="ORF">Kpho01_43680</name>
</gene>
<evidence type="ECO:0000259" key="2">
    <source>
        <dbReference type="Pfam" id="PF04738"/>
    </source>
</evidence>
<name>A0A9W6PK91_9ACTN</name>
<dbReference type="AlphaFoldDB" id="A0A9W6PK91"/>
<proteinExistence type="predicted"/>
<protein>
    <recommendedName>
        <fullName evidence="2">Lantibiotic dehydratase N-terminal domain-containing protein</fullName>
    </recommendedName>
</protein>
<evidence type="ECO:0000313" key="3">
    <source>
        <dbReference type="EMBL" id="GLW56357.1"/>
    </source>
</evidence>
<dbReference type="RefSeq" id="WP_033255128.1">
    <property type="nucleotide sequence ID" value="NZ_BSRX01000026.1"/>
</dbReference>
<feature type="compositionally biased region" description="Basic and acidic residues" evidence="1">
    <location>
        <begin position="842"/>
        <end position="852"/>
    </location>
</feature>
<evidence type="ECO:0000313" key="4">
    <source>
        <dbReference type="Proteomes" id="UP001165143"/>
    </source>
</evidence>
<dbReference type="EMBL" id="BSRX01000026">
    <property type="protein sequence ID" value="GLW56357.1"/>
    <property type="molecule type" value="Genomic_DNA"/>
</dbReference>
<dbReference type="Proteomes" id="UP001165143">
    <property type="component" value="Unassembled WGS sequence"/>
</dbReference>